<proteinExistence type="predicted"/>
<protein>
    <submittedName>
        <fullName evidence="2">DUF1307 domain-containing protein</fullName>
    </submittedName>
</protein>
<name>A0A7X0WE43_9LIST</name>
<evidence type="ECO:0000313" key="3">
    <source>
        <dbReference type="Proteomes" id="UP000532866"/>
    </source>
</evidence>
<evidence type="ECO:0000313" key="2">
    <source>
        <dbReference type="EMBL" id="MBC1330344.1"/>
    </source>
</evidence>
<evidence type="ECO:0000313" key="4">
    <source>
        <dbReference type="Proteomes" id="UP000543379"/>
    </source>
</evidence>
<dbReference type="RefSeq" id="WP_185360227.1">
    <property type="nucleotide sequence ID" value="NZ_JAARNB010000001.1"/>
</dbReference>
<reference evidence="3 4" key="1">
    <citation type="submission" date="2020-03" db="EMBL/GenBank/DDBJ databases">
        <title>Soil Listeria distribution.</title>
        <authorList>
            <person name="Liao J."/>
            <person name="Wiedmann M."/>
        </authorList>
    </citation>
    <scope>NUCLEOTIDE SEQUENCE [LARGE SCALE GENOMIC DNA]</scope>
    <source>
        <strain evidence="1 4">FSL L7-1816</strain>
        <strain evidence="2 3">FSL L7-1833</strain>
    </source>
</reference>
<dbReference type="Gene3D" id="3.30.1830.10">
    <property type="entry name" value="YehR-like"/>
    <property type="match status" value="1"/>
</dbReference>
<dbReference type="Proteomes" id="UP000543379">
    <property type="component" value="Unassembled WGS sequence"/>
</dbReference>
<dbReference type="EMBL" id="JAAROV010000001">
    <property type="protein sequence ID" value="MBC1315182.1"/>
    <property type="molecule type" value="Genomic_DNA"/>
</dbReference>
<sequence length="152" mass="16776">MNLLKKGVSLLLLLILVVGLVGCGSKEESKTFTSEQNGMKMELTYTYKGDKVTKQTTKNVIPYKTLGVSTKEDAEKSLKALSDKYQGVKGLKESLTYNDDNVVESVEVDYENADLDKLAKIPGMLISGNTKKGISMKKSQEVLEKQGFTEKK</sequence>
<dbReference type="PROSITE" id="PS51257">
    <property type="entry name" value="PROKAR_LIPOPROTEIN"/>
    <property type="match status" value="1"/>
</dbReference>
<dbReference type="SUPFAM" id="SSF160704">
    <property type="entry name" value="YehR-like"/>
    <property type="match status" value="1"/>
</dbReference>
<gene>
    <name evidence="2" type="ORF">HB759_00150</name>
    <name evidence="1" type="ORF">HB811_00235</name>
</gene>
<accession>A0A7X0WE43</accession>
<comment type="caution">
    <text evidence="2">The sequence shown here is derived from an EMBL/GenBank/DDBJ whole genome shotgun (WGS) entry which is preliminary data.</text>
</comment>
<dbReference type="PIRSF" id="PIRSF006187">
    <property type="entry name" value="DUF1307"/>
    <property type="match status" value="1"/>
</dbReference>
<dbReference type="EMBL" id="JAAROL010000001">
    <property type="protein sequence ID" value="MBC1330344.1"/>
    <property type="molecule type" value="Genomic_DNA"/>
</dbReference>
<dbReference type="AlphaFoldDB" id="A0A7X0WE43"/>
<dbReference type="Proteomes" id="UP000532866">
    <property type="component" value="Unassembled WGS sequence"/>
</dbReference>
<evidence type="ECO:0000313" key="1">
    <source>
        <dbReference type="EMBL" id="MBC1315182.1"/>
    </source>
</evidence>
<dbReference type="InterPro" id="IPR036699">
    <property type="entry name" value="YehR-like_sf"/>
</dbReference>
<dbReference type="Pfam" id="PF06998">
    <property type="entry name" value="DUF1307"/>
    <property type="match status" value="1"/>
</dbReference>
<dbReference type="InterPro" id="IPR009736">
    <property type="entry name" value="DUF1307"/>
</dbReference>
<organism evidence="2 3">
    <name type="scientific">Listeria booriae</name>
    <dbReference type="NCBI Taxonomy" id="1552123"/>
    <lineage>
        <taxon>Bacteria</taxon>
        <taxon>Bacillati</taxon>
        <taxon>Bacillota</taxon>
        <taxon>Bacilli</taxon>
        <taxon>Bacillales</taxon>
        <taxon>Listeriaceae</taxon>
        <taxon>Listeria</taxon>
    </lineage>
</organism>